<evidence type="ECO:0000313" key="1">
    <source>
        <dbReference type="EMBL" id="CAE7030987.1"/>
    </source>
</evidence>
<evidence type="ECO:0000313" key="2">
    <source>
        <dbReference type="Proteomes" id="UP000472372"/>
    </source>
</evidence>
<name>A0A6S6W0V2_9PLEO</name>
<organism evidence="1 2">
    <name type="scientific">Pyrenophora teres f. teres</name>
    <dbReference type="NCBI Taxonomy" id="97479"/>
    <lineage>
        <taxon>Eukaryota</taxon>
        <taxon>Fungi</taxon>
        <taxon>Dikarya</taxon>
        <taxon>Ascomycota</taxon>
        <taxon>Pezizomycotina</taxon>
        <taxon>Dothideomycetes</taxon>
        <taxon>Pleosporomycetidae</taxon>
        <taxon>Pleosporales</taxon>
        <taxon>Pleosporineae</taxon>
        <taxon>Pleosporaceae</taxon>
        <taxon>Pyrenophora</taxon>
    </lineage>
</organism>
<gene>
    <name evidence="1" type="ORF">PTTW11_04708</name>
</gene>
<dbReference type="Proteomes" id="UP000472372">
    <property type="component" value="Chromosome 4"/>
</dbReference>
<protein>
    <submittedName>
        <fullName evidence="1">Uncharacterized protein</fullName>
    </submittedName>
</protein>
<dbReference type="AlphaFoldDB" id="A0A6S6W0V2"/>
<proteinExistence type="predicted"/>
<reference evidence="1" key="1">
    <citation type="submission" date="2021-02" db="EMBL/GenBank/DDBJ databases">
        <authorList>
            <person name="Syme A R."/>
            <person name="Syme A R."/>
            <person name="Moolhuijzen P."/>
        </authorList>
    </citation>
    <scope>NUCLEOTIDE SEQUENCE</scope>
    <source>
        <strain evidence="1">W1-1</strain>
    </source>
</reference>
<accession>A0A6S6W0V2</accession>
<dbReference type="EMBL" id="HG992980">
    <property type="protein sequence ID" value="CAE7030987.1"/>
    <property type="molecule type" value="Genomic_DNA"/>
</dbReference>
<sequence length="54" mass="5642">MLRQYLSFLLITAITAATVNAGCCALANGEGSANTGPLTCEQRGGYWTESDCTP</sequence>